<dbReference type="AlphaFoldDB" id="A0A9N8YW35"/>
<keyword evidence="2" id="KW-1185">Reference proteome</keyword>
<dbReference type="Proteomes" id="UP000789739">
    <property type="component" value="Unassembled WGS sequence"/>
</dbReference>
<proteinExistence type="predicted"/>
<reference evidence="1" key="1">
    <citation type="submission" date="2021-06" db="EMBL/GenBank/DDBJ databases">
        <authorList>
            <person name="Kallberg Y."/>
            <person name="Tangrot J."/>
            <person name="Rosling A."/>
        </authorList>
    </citation>
    <scope>NUCLEOTIDE SEQUENCE</scope>
    <source>
        <strain evidence="1">BR232B</strain>
    </source>
</reference>
<accession>A0A9N8YW35</accession>
<dbReference type="OrthoDB" id="2418441at2759"/>
<protein>
    <submittedName>
        <fullName evidence="1">3986_t:CDS:1</fullName>
    </submittedName>
</protein>
<evidence type="ECO:0000313" key="2">
    <source>
        <dbReference type="Proteomes" id="UP000789739"/>
    </source>
</evidence>
<comment type="caution">
    <text evidence="1">The sequence shown here is derived from an EMBL/GenBank/DDBJ whole genome shotgun (WGS) entry which is preliminary data.</text>
</comment>
<organism evidence="1 2">
    <name type="scientific">Paraglomus brasilianum</name>
    <dbReference type="NCBI Taxonomy" id="144538"/>
    <lineage>
        <taxon>Eukaryota</taxon>
        <taxon>Fungi</taxon>
        <taxon>Fungi incertae sedis</taxon>
        <taxon>Mucoromycota</taxon>
        <taxon>Glomeromycotina</taxon>
        <taxon>Glomeromycetes</taxon>
        <taxon>Paraglomerales</taxon>
        <taxon>Paraglomeraceae</taxon>
        <taxon>Paraglomus</taxon>
    </lineage>
</organism>
<evidence type="ECO:0000313" key="1">
    <source>
        <dbReference type="EMBL" id="CAG8456290.1"/>
    </source>
</evidence>
<sequence>MEEAYSKPGWGYHIAISDNGKEVVKFGIQESRVRGLVPNRSAHSQDRSSTYVLVMDRNDPDKWIRIETPLDEVAGVVDFASDPNSRMKEEYFNTISIRSIQNHTKPWMKLAYGSVIFRGHTNTI</sequence>
<gene>
    <name evidence="1" type="ORF">PBRASI_LOCUS334</name>
</gene>
<dbReference type="EMBL" id="CAJVPI010000015">
    <property type="protein sequence ID" value="CAG8456290.1"/>
    <property type="molecule type" value="Genomic_DNA"/>
</dbReference>
<name>A0A9N8YW35_9GLOM</name>